<proteinExistence type="predicted"/>
<gene>
    <name evidence="1" type="ORF">JS278_02173</name>
</gene>
<sequence>MVSIATLGPGGLDGPLLNRVSTFIGRIPVQKVTEEV</sequence>
<dbReference type="KEGG" id="acij:JS278_02173"/>
<organism evidence="1 2">
    <name type="scientific">Acidipropionibacterium virtanenii</name>
    <dbReference type="NCBI Taxonomy" id="2057246"/>
    <lineage>
        <taxon>Bacteria</taxon>
        <taxon>Bacillati</taxon>
        <taxon>Actinomycetota</taxon>
        <taxon>Actinomycetes</taxon>
        <taxon>Propionibacteriales</taxon>
        <taxon>Propionibacteriaceae</taxon>
        <taxon>Acidipropionibacterium</taxon>
    </lineage>
</organism>
<reference evidence="1 2" key="1">
    <citation type="submission" date="2017-12" db="EMBL/GenBank/DDBJ databases">
        <title>The whole genome sequence of the Acidipropionibacterium virtanenii sp. nov. type strain JS278.</title>
        <authorList>
            <person name="Laine P."/>
            <person name="Deptula P."/>
            <person name="Varmanen P."/>
            <person name="Auvinen P."/>
        </authorList>
    </citation>
    <scope>NUCLEOTIDE SEQUENCE [LARGE SCALE GENOMIC DNA]</scope>
    <source>
        <strain evidence="1 2">JS278</strain>
    </source>
</reference>
<protein>
    <submittedName>
        <fullName evidence="1">Uncharacterized protein</fullName>
    </submittedName>
</protein>
<evidence type="ECO:0000313" key="2">
    <source>
        <dbReference type="Proteomes" id="UP000251995"/>
    </source>
</evidence>
<evidence type="ECO:0000313" key="1">
    <source>
        <dbReference type="EMBL" id="AXE39325.1"/>
    </source>
</evidence>
<keyword evidence="2" id="KW-1185">Reference proteome</keyword>
<dbReference type="Proteomes" id="UP000251995">
    <property type="component" value="Chromosome"/>
</dbReference>
<dbReference type="EMBL" id="CP025198">
    <property type="protein sequence ID" value="AXE39325.1"/>
    <property type="molecule type" value="Genomic_DNA"/>
</dbReference>
<dbReference type="AlphaFoldDB" id="A0A344UVM7"/>
<accession>A0A344UVM7</accession>
<name>A0A344UVM7_9ACTN</name>